<comment type="caution">
    <text evidence="4">The sequence shown here is derived from an EMBL/GenBank/DDBJ whole genome shotgun (WGS) entry which is preliminary data.</text>
</comment>
<feature type="compositionally biased region" description="Low complexity" evidence="2">
    <location>
        <begin position="486"/>
        <end position="495"/>
    </location>
</feature>
<feature type="region of interest" description="Disordered" evidence="2">
    <location>
        <begin position="441"/>
        <end position="510"/>
    </location>
</feature>
<feature type="compositionally biased region" description="Acidic residues" evidence="2">
    <location>
        <begin position="447"/>
        <end position="485"/>
    </location>
</feature>
<dbReference type="PANTHER" id="PTHR33375:SF1">
    <property type="entry name" value="CHROMOSOME-PARTITIONING PROTEIN PARB-RELATED"/>
    <property type="match status" value="1"/>
</dbReference>
<dbReference type="SMART" id="SM00470">
    <property type="entry name" value="ParB"/>
    <property type="match status" value="1"/>
</dbReference>
<dbReference type="InterPro" id="IPR003115">
    <property type="entry name" value="ParB_N"/>
</dbReference>
<evidence type="ECO:0000313" key="4">
    <source>
        <dbReference type="EMBL" id="GGJ75785.1"/>
    </source>
</evidence>
<dbReference type="Proteomes" id="UP000649739">
    <property type="component" value="Unassembled WGS sequence"/>
</dbReference>
<dbReference type="SUPFAM" id="SSF109709">
    <property type="entry name" value="KorB DNA-binding domain-like"/>
    <property type="match status" value="1"/>
</dbReference>
<dbReference type="AlphaFoldDB" id="A0A8J3B6S8"/>
<proteinExistence type="inferred from homology"/>
<keyword evidence="5" id="KW-1185">Reference proteome</keyword>
<reference evidence="4" key="2">
    <citation type="submission" date="2020-09" db="EMBL/GenBank/DDBJ databases">
        <authorList>
            <person name="Sun Q."/>
            <person name="Ohkuma M."/>
        </authorList>
    </citation>
    <scope>NUCLEOTIDE SEQUENCE</scope>
    <source>
        <strain evidence="4">JCM 3090</strain>
    </source>
</reference>
<evidence type="ECO:0000259" key="3">
    <source>
        <dbReference type="SMART" id="SM00470"/>
    </source>
</evidence>
<dbReference type="GO" id="GO:0045881">
    <property type="term" value="P:positive regulation of sporulation resulting in formation of a cellular spore"/>
    <property type="evidence" value="ECO:0007669"/>
    <property type="project" value="TreeGrafter"/>
</dbReference>
<dbReference type="InterPro" id="IPR036086">
    <property type="entry name" value="ParB/Sulfiredoxin_sf"/>
</dbReference>
<dbReference type="PANTHER" id="PTHR33375">
    <property type="entry name" value="CHROMOSOME-PARTITIONING PROTEIN PARB-RELATED"/>
    <property type="match status" value="1"/>
</dbReference>
<name>A0A8J3B6S8_9ACTN</name>
<dbReference type="InterPro" id="IPR004437">
    <property type="entry name" value="ParB/RepB/Spo0J"/>
</dbReference>
<comment type="similarity">
    <text evidence="1">Belongs to the ParB family.</text>
</comment>
<dbReference type="GO" id="GO:0005694">
    <property type="term" value="C:chromosome"/>
    <property type="evidence" value="ECO:0007669"/>
    <property type="project" value="TreeGrafter"/>
</dbReference>
<accession>A0A8J3B6S8</accession>
<dbReference type="GO" id="GO:0003677">
    <property type="term" value="F:DNA binding"/>
    <property type="evidence" value="ECO:0007669"/>
    <property type="project" value="InterPro"/>
</dbReference>
<evidence type="ECO:0000313" key="5">
    <source>
        <dbReference type="Proteomes" id="UP000649739"/>
    </source>
</evidence>
<feature type="domain" description="ParB-like N-terminal" evidence="3">
    <location>
        <begin position="6"/>
        <end position="100"/>
    </location>
</feature>
<dbReference type="SUPFAM" id="SSF110849">
    <property type="entry name" value="ParB/Sulfiredoxin"/>
    <property type="match status" value="1"/>
</dbReference>
<dbReference type="NCBIfam" id="TIGR00180">
    <property type="entry name" value="parB_part"/>
    <property type="match status" value="1"/>
</dbReference>
<evidence type="ECO:0000256" key="2">
    <source>
        <dbReference type="SAM" id="MobiDB-lite"/>
    </source>
</evidence>
<dbReference type="GO" id="GO:0007059">
    <property type="term" value="P:chromosome segregation"/>
    <property type="evidence" value="ECO:0007669"/>
    <property type="project" value="TreeGrafter"/>
</dbReference>
<sequence length="510" mass="54911">MSWTIHHVDPRLLVPNETNLRHDEGDVEDLRASVRAVGILQPLVVIADQCADGQSQTYTIEIGHRRRKAALAEDLATVPCLIAPDSDAAVRIVRMLGENSARVDLTESEHADAYAQLLLLDWTPEQITAVTGRPVEQVKAAVSLTKLPARARQAADRGVLTLEDAAQLEEFADDDKTIERLLRRGGHGWGLKHAIADEKAKRERRDTVAQMKAQLVLDRVKVVPTPQGWGYGTHTMTAARDLVDADGVRLDPEQVKTKPGFAAIIVNSSTAPKVEIVCTDPADWGYRRARDVEAAQADPEKAEREAAQAAQREALTVAAGVREQFVREAFGSARGAKKVLVEAVRLAVLAPRLLTVGGNENDLVAALAGAALHPAAETAGADRLNRMLVARWVGACETNLRRYEDQYTYSANEAQGLAYLNVLTGVGYQLSDAEAQLHAELSQHPDDQDDDGEAAEAVEVVPGDEDGAELGEDGEELTEEADTAADADAVGVPDDLSSLDDIDTPAVITA</sequence>
<dbReference type="RefSeq" id="WP_189168089.1">
    <property type="nucleotide sequence ID" value="NZ_BMQB01000001.1"/>
</dbReference>
<dbReference type="InterPro" id="IPR050336">
    <property type="entry name" value="Chromosome_partition/occlusion"/>
</dbReference>
<dbReference type="Pfam" id="PF02195">
    <property type="entry name" value="ParB_N"/>
    <property type="match status" value="1"/>
</dbReference>
<dbReference type="Gene3D" id="3.90.1530.30">
    <property type="match status" value="1"/>
</dbReference>
<protein>
    <recommendedName>
        <fullName evidence="3">ParB-like N-terminal domain-containing protein</fullName>
    </recommendedName>
</protein>
<gene>
    <name evidence="4" type="ORF">GCM10010123_02130</name>
</gene>
<dbReference type="Gene3D" id="1.10.10.2830">
    <property type="match status" value="1"/>
</dbReference>
<evidence type="ECO:0000256" key="1">
    <source>
        <dbReference type="ARBA" id="ARBA00006295"/>
    </source>
</evidence>
<organism evidence="4 5">
    <name type="scientific">Pilimelia anulata</name>
    <dbReference type="NCBI Taxonomy" id="53371"/>
    <lineage>
        <taxon>Bacteria</taxon>
        <taxon>Bacillati</taxon>
        <taxon>Actinomycetota</taxon>
        <taxon>Actinomycetes</taxon>
        <taxon>Micromonosporales</taxon>
        <taxon>Micromonosporaceae</taxon>
        <taxon>Pilimelia</taxon>
    </lineage>
</organism>
<dbReference type="EMBL" id="BMQB01000001">
    <property type="protein sequence ID" value="GGJ75785.1"/>
    <property type="molecule type" value="Genomic_DNA"/>
</dbReference>
<reference evidence="4" key="1">
    <citation type="journal article" date="2014" name="Int. J. Syst. Evol. Microbiol.">
        <title>Complete genome sequence of Corynebacterium casei LMG S-19264T (=DSM 44701T), isolated from a smear-ripened cheese.</title>
        <authorList>
            <consortium name="US DOE Joint Genome Institute (JGI-PGF)"/>
            <person name="Walter F."/>
            <person name="Albersmeier A."/>
            <person name="Kalinowski J."/>
            <person name="Ruckert C."/>
        </authorList>
    </citation>
    <scope>NUCLEOTIDE SEQUENCE</scope>
    <source>
        <strain evidence="4">JCM 3090</strain>
    </source>
</reference>